<sequence>MRNHFLTASLLLSLAACNDNNDDPTEPDLTNADQPTDVISAPNVTVRVSDLPAPDTTAGAVNWPQVLMEQPAGARFQVPQGFAINLFAKVPNARALAVAPNGDLFVAQSGMNQISVLRDTNNDGAVDETFVWDVGGMLFVPYGMAFKDNFFYVTSTNALLRYPYTSGQTKASGAPTVLAPLLGGGQHAARALVIGPNKLYVGIGSAVDHGPEDSPRRATIEEYNLDGTGRVTYAAGIRNPQGLALSPVTNQLWTTCIERDGLGDELVPDYLTAVRPGDFYGYPYVYLTPTLRDPRVKATSPLTASTRTPSVLFKAHETAIGVMFYGGTTFPAEYRNDAFVAIRGSWNRKIGTGYKVVRVRMNAQGAPVGGYENFVTGWHVNPGQPGTPQVFGRPLGLVQGANGSMLIADDAGGTVWRLRYKGQ</sequence>
<dbReference type="PANTHER" id="PTHR33546">
    <property type="entry name" value="LARGE, MULTIFUNCTIONAL SECRETED PROTEIN-RELATED"/>
    <property type="match status" value="1"/>
</dbReference>
<protein>
    <submittedName>
        <fullName evidence="2">Sorbosone dehydrogenase family protein</fullName>
    </submittedName>
</protein>
<evidence type="ECO:0000313" key="3">
    <source>
        <dbReference type="Proteomes" id="UP001499909"/>
    </source>
</evidence>
<name>A0ABP7NVE5_9BACT</name>
<evidence type="ECO:0000259" key="1">
    <source>
        <dbReference type="Pfam" id="PF22807"/>
    </source>
</evidence>
<organism evidence="2 3">
    <name type="scientific">Hymenobacter algoricola</name>
    <dbReference type="NCBI Taxonomy" id="486267"/>
    <lineage>
        <taxon>Bacteria</taxon>
        <taxon>Pseudomonadati</taxon>
        <taxon>Bacteroidota</taxon>
        <taxon>Cytophagia</taxon>
        <taxon>Cytophagales</taxon>
        <taxon>Hymenobacteraceae</taxon>
        <taxon>Hymenobacter</taxon>
    </lineage>
</organism>
<dbReference type="PANTHER" id="PTHR33546:SF1">
    <property type="entry name" value="LARGE, MULTIFUNCTIONAL SECRETED PROTEIN"/>
    <property type="match status" value="1"/>
</dbReference>
<proteinExistence type="predicted"/>
<dbReference type="RefSeq" id="WP_345117890.1">
    <property type="nucleotide sequence ID" value="NZ_BAABDH010000113.1"/>
</dbReference>
<dbReference type="PROSITE" id="PS51257">
    <property type="entry name" value="PROKAR_LIPOPROTEIN"/>
    <property type="match status" value="1"/>
</dbReference>
<comment type="caution">
    <text evidence="2">The sequence shown here is derived from an EMBL/GenBank/DDBJ whole genome shotgun (WGS) entry which is preliminary data.</text>
</comment>
<gene>
    <name evidence="2" type="ORF">GCM10022406_40570</name>
</gene>
<evidence type="ECO:0000313" key="2">
    <source>
        <dbReference type="EMBL" id="GAA3954905.1"/>
    </source>
</evidence>
<keyword evidence="3" id="KW-1185">Reference proteome</keyword>
<dbReference type="SUPFAM" id="SSF50952">
    <property type="entry name" value="Soluble quinoprotein glucose dehydrogenase"/>
    <property type="match status" value="1"/>
</dbReference>
<dbReference type="Pfam" id="PF22807">
    <property type="entry name" value="TrAA12"/>
    <property type="match status" value="2"/>
</dbReference>
<dbReference type="InterPro" id="IPR054539">
    <property type="entry name" value="Beta-prop_PDH"/>
</dbReference>
<dbReference type="InterPro" id="IPR011042">
    <property type="entry name" value="6-blade_b-propeller_TolB-like"/>
</dbReference>
<dbReference type="EMBL" id="BAABDH010000113">
    <property type="protein sequence ID" value="GAA3954905.1"/>
    <property type="molecule type" value="Genomic_DNA"/>
</dbReference>
<dbReference type="Proteomes" id="UP001499909">
    <property type="component" value="Unassembled WGS sequence"/>
</dbReference>
<feature type="domain" description="Pyrroloquinoline quinone-dependent pyranose dehydrogenase beta-propeller" evidence="1">
    <location>
        <begin position="78"/>
        <end position="255"/>
    </location>
</feature>
<reference evidence="3" key="1">
    <citation type="journal article" date="2019" name="Int. J. Syst. Evol. Microbiol.">
        <title>The Global Catalogue of Microorganisms (GCM) 10K type strain sequencing project: providing services to taxonomists for standard genome sequencing and annotation.</title>
        <authorList>
            <consortium name="The Broad Institute Genomics Platform"/>
            <consortium name="The Broad Institute Genome Sequencing Center for Infectious Disease"/>
            <person name="Wu L."/>
            <person name="Ma J."/>
        </authorList>
    </citation>
    <scope>NUCLEOTIDE SEQUENCE [LARGE SCALE GENOMIC DNA]</scope>
    <source>
        <strain evidence="3">JCM 17214</strain>
    </source>
</reference>
<dbReference type="Gene3D" id="2.120.10.30">
    <property type="entry name" value="TolB, C-terminal domain"/>
    <property type="match status" value="1"/>
</dbReference>
<dbReference type="InterPro" id="IPR011041">
    <property type="entry name" value="Quinoprot_gluc/sorb_DH_b-prop"/>
</dbReference>
<accession>A0ABP7NVE5</accession>
<feature type="domain" description="Pyrroloquinoline quinone-dependent pyranose dehydrogenase beta-propeller" evidence="1">
    <location>
        <begin position="306"/>
        <end position="419"/>
    </location>
</feature>